<dbReference type="AlphaFoldDB" id="A0A9P8TTD3"/>
<dbReference type="SUPFAM" id="SSF52540">
    <property type="entry name" value="P-loop containing nucleoside triphosphate hydrolases"/>
    <property type="match status" value="1"/>
</dbReference>
<evidence type="ECO:0000313" key="3">
    <source>
        <dbReference type="Proteomes" id="UP000827724"/>
    </source>
</evidence>
<dbReference type="PANTHER" id="PTHR36978:SF4">
    <property type="entry name" value="P-LOOP CONTAINING NUCLEOSIDE TRIPHOSPHATE HYDROLASE PROTEIN"/>
    <property type="match status" value="1"/>
</dbReference>
<dbReference type="EMBL" id="JAIWOZ010000006">
    <property type="protein sequence ID" value="KAH6604324.1"/>
    <property type="molecule type" value="Genomic_DNA"/>
</dbReference>
<accession>A0A9P8TTD3</accession>
<dbReference type="InterPro" id="IPR027417">
    <property type="entry name" value="P-loop_NTPase"/>
</dbReference>
<keyword evidence="1" id="KW-1133">Transmembrane helix</keyword>
<evidence type="ECO:0000256" key="1">
    <source>
        <dbReference type="SAM" id="Phobius"/>
    </source>
</evidence>
<name>A0A9P8TTD3_9HYPO</name>
<organism evidence="2 3">
    <name type="scientific">Trichoderma cornu-damae</name>
    <dbReference type="NCBI Taxonomy" id="654480"/>
    <lineage>
        <taxon>Eukaryota</taxon>
        <taxon>Fungi</taxon>
        <taxon>Dikarya</taxon>
        <taxon>Ascomycota</taxon>
        <taxon>Pezizomycotina</taxon>
        <taxon>Sordariomycetes</taxon>
        <taxon>Hypocreomycetidae</taxon>
        <taxon>Hypocreales</taxon>
        <taxon>Hypocreaceae</taxon>
        <taxon>Trichoderma</taxon>
    </lineage>
</organism>
<comment type="caution">
    <text evidence="2">The sequence shown here is derived from an EMBL/GenBank/DDBJ whole genome shotgun (WGS) entry which is preliminary data.</text>
</comment>
<keyword evidence="1" id="KW-0812">Transmembrane</keyword>
<keyword evidence="1" id="KW-0472">Membrane</keyword>
<evidence type="ECO:0000313" key="2">
    <source>
        <dbReference type="EMBL" id="KAH6604324.1"/>
    </source>
</evidence>
<feature type="transmembrane region" description="Helical" evidence="1">
    <location>
        <begin position="262"/>
        <end position="282"/>
    </location>
</feature>
<dbReference type="InterPro" id="IPR040632">
    <property type="entry name" value="Sulfotransfer_4"/>
</dbReference>
<reference evidence="2" key="1">
    <citation type="submission" date="2021-08" db="EMBL/GenBank/DDBJ databases">
        <title>Chromosome-Level Trichoderma cornu-damae using Hi-C Data.</title>
        <authorList>
            <person name="Kim C.S."/>
        </authorList>
    </citation>
    <scope>NUCLEOTIDE SEQUENCE</scope>
    <source>
        <strain evidence="2">KA19-0412C</strain>
    </source>
</reference>
<keyword evidence="3" id="KW-1185">Reference proteome</keyword>
<dbReference type="OrthoDB" id="408152at2759"/>
<proteinExistence type="predicted"/>
<dbReference type="Proteomes" id="UP000827724">
    <property type="component" value="Unassembled WGS sequence"/>
</dbReference>
<protein>
    <recommendedName>
        <fullName evidence="4">NAD dependent epimerase/dehydratase</fullName>
    </recommendedName>
</protein>
<dbReference type="Gene3D" id="3.40.50.300">
    <property type="entry name" value="P-loop containing nucleotide triphosphate hydrolases"/>
    <property type="match status" value="1"/>
</dbReference>
<dbReference type="PANTHER" id="PTHR36978">
    <property type="entry name" value="P-LOOP CONTAINING NUCLEOTIDE TRIPHOSPHATE HYDROLASE"/>
    <property type="match status" value="1"/>
</dbReference>
<gene>
    <name evidence="2" type="ORF">Trco_007770</name>
</gene>
<dbReference type="Pfam" id="PF17784">
    <property type="entry name" value="Sulfotransfer_4"/>
    <property type="match status" value="1"/>
</dbReference>
<sequence length="292" mass="33013">MDHLAVATPDRVVPMRVIVCGLQRTGTLSMRVALEQLGFGDCYHMHNVLVNPVAEAPKWIRLFEVHFGGKGTVTRADFDEVLGHFRACVDVPPALFGVELAAAYPEAKVIVLSREPEKWYDSVLESIMAAMQPQSLRVKLEMLFCFALDPATRAFAGFGRAMSGLAMRYDHRTEKDRAIAWFTGMYRRFRDEIPEARRLEYRVQDGWGPLCAYLEVPVPTVRDAETGRMVEAPFPHVNDRETFRRDAERNRARALARARENLLAGAGKMAILVVAGYAGYYATWRMRLGGRF</sequence>
<evidence type="ECO:0008006" key="4">
    <source>
        <dbReference type="Google" id="ProtNLM"/>
    </source>
</evidence>